<evidence type="ECO:0000256" key="6">
    <source>
        <dbReference type="ARBA" id="ARBA00023136"/>
    </source>
</evidence>
<feature type="domain" description="EamA" evidence="9">
    <location>
        <begin position="161"/>
        <end position="292"/>
    </location>
</feature>
<dbReference type="InterPro" id="IPR037185">
    <property type="entry name" value="EmrE-like"/>
</dbReference>
<dbReference type="eggNOG" id="COG0697">
    <property type="taxonomic scope" value="Bacteria"/>
</dbReference>
<sequence>MTPRLRGNLLLLLTASIWGFAFVAQRMGADHMGPYAFNAARFTLGAVSLLPVIVLMDALRGRGTLPAAEGGTGGERTRAALPAALLAGTVLFVASSLQQYSLAWTTAGKAGFITGLYIVLVPILGMALRHRTTAMTWVGAALAAGGLHVLSVREGFTLAPGDGFVLVSALFWATHILLVDRFTSLDPLRFSALQFATTALLSLTGALVFEGPAPFAGLSGALAPVFYGGVFSVGVAYTLQVFGQRGARPAAAAIILSLEAVFAAIGGILLLGEPFTWREATGFGLMLAGILVSQWAGPTPTSGPAGAVPEPVDAYGHPLPPDDQPRDRPRNQPR</sequence>
<keyword evidence="5 8" id="KW-1133">Transmembrane helix</keyword>
<evidence type="ECO:0000256" key="7">
    <source>
        <dbReference type="SAM" id="MobiDB-lite"/>
    </source>
</evidence>
<feature type="transmembrane region" description="Helical" evidence="8">
    <location>
        <begin position="110"/>
        <end position="128"/>
    </location>
</feature>
<dbReference type="Pfam" id="PF00892">
    <property type="entry name" value="EamA"/>
    <property type="match status" value="2"/>
</dbReference>
<evidence type="ECO:0000256" key="8">
    <source>
        <dbReference type="SAM" id="Phobius"/>
    </source>
</evidence>
<evidence type="ECO:0000256" key="4">
    <source>
        <dbReference type="ARBA" id="ARBA00022692"/>
    </source>
</evidence>
<dbReference type="EMBL" id="BAFE01000062">
    <property type="protein sequence ID" value="GAB48881.1"/>
    <property type="molecule type" value="Genomic_DNA"/>
</dbReference>
<comment type="similarity">
    <text evidence="2">Belongs to the EamA transporter family.</text>
</comment>
<evidence type="ECO:0000256" key="3">
    <source>
        <dbReference type="ARBA" id="ARBA00022475"/>
    </source>
</evidence>
<evidence type="ECO:0000313" key="11">
    <source>
        <dbReference type="Proteomes" id="UP000004367"/>
    </source>
</evidence>
<dbReference type="PANTHER" id="PTHR42920">
    <property type="entry name" value="OS03G0707200 PROTEIN-RELATED"/>
    <property type="match status" value="1"/>
</dbReference>
<feature type="transmembrane region" description="Helical" evidence="8">
    <location>
        <begin position="135"/>
        <end position="152"/>
    </location>
</feature>
<dbReference type="GO" id="GO:0005886">
    <property type="term" value="C:plasma membrane"/>
    <property type="evidence" value="ECO:0007669"/>
    <property type="project" value="UniProtKB-SubCell"/>
</dbReference>
<dbReference type="RefSeq" id="WP_009482779.1">
    <property type="nucleotide sequence ID" value="NZ_BAFE01000062.1"/>
</dbReference>
<feature type="compositionally biased region" description="Basic and acidic residues" evidence="7">
    <location>
        <begin position="323"/>
        <end position="334"/>
    </location>
</feature>
<name>H5UT23_9MICO</name>
<keyword evidence="11" id="KW-1185">Reference proteome</keyword>
<feature type="transmembrane region" description="Helical" evidence="8">
    <location>
        <begin position="158"/>
        <end position="178"/>
    </location>
</feature>
<evidence type="ECO:0000256" key="2">
    <source>
        <dbReference type="ARBA" id="ARBA00007362"/>
    </source>
</evidence>
<dbReference type="SUPFAM" id="SSF103481">
    <property type="entry name" value="Multidrug resistance efflux transporter EmrE"/>
    <property type="match status" value="2"/>
</dbReference>
<keyword evidence="3" id="KW-1003">Cell membrane</keyword>
<feature type="region of interest" description="Disordered" evidence="7">
    <location>
        <begin position="299"/>
        <end position="334"/>
    </location>
</feature>
<feature type="transmembrane region" description="Helical" evidence="8">
    <location>
        <begin position="251"/>
        <end position="271"/>
    </location>
</feature>
<evidence type="ECO:0000256" key="5">
    <source>
        <dbReference type="ARBA" id="ARBA00022989"/>
    </source>
</evidence>
<dbReference type="Proteomes" id="UP000004367">
    <property type="component" value="Unassembled WGS sequence"/>
</dbReference>
<evidence type="ECO:0000313" key="10">
    <source>
        <dbReference type="EMBL" id="GAB48881.1"/>
    </source>
</evidence>
<evidence type="ECO:0000259" key="9">
    <source>
        <dbReference type="Pfam" id="PF00892"/>
    </source>
</evidence>
<organism evidence="10 11">
    <name type="scientific">Mobilicoccus pelagius NBRC 104925</name>
    <dbReference type="NCBI Taxonomy" id="1089455"/>
    <lineage>
        <taxon>Bacteria</taxon>
        <taxon>Bacillati</taxon>
        <taxon>Actinomycetota</taxon>
        <taxon>Actinomycetes</taxon>
        <taxon>Micrococcales</taxon>
        <taxon>Dermatophilaceae</taxon>
        <taxon>Mobilicoccus</taxon>
    </lineage>
</organism>
<feature type="transmembrane region" description="Helical" evidence="8">
    <location>
        <begin position="38"/>
        <end position="59"/>
    </location>
</feature>
<dbReference type="InterPro" id="IPR051258">
    <property type="entry name" value="Diverse_Substrate_Transporter"/>
</dbReference>
<dbReference type="InterPro" id="IPR000620">
    <property type="entry name" value="EamA_dom"/>
</dbReference>
<evidence type="ECO:0000256" key="1">
    <source>
        <dbReference type="ARBA" id="ARBA00004651"/>
    </source>
</evidence>
<keyword evidence="4 8" id="KW-0812">Transmembrane</keyword>
<accession>H5UT23</accession>
<proteinExistence type="inferred from homology"/>
<comment type="caution">
    <text evidence="10">The sequence shown here is derived from an EMBL/GenBank/DDBJ whole genome shotgun (WGS) entry which is preliminary data.</text>
</comment>
<feature type="transmembrane region" description="Helical" evidence="8">
    <location>
        <begin position="215"/>
        <end position="239"/>
    </location>
</feature>
<feature type="transmembrane region" description="Helical" evidence="8">
    <location>
        <begin position="190"/>
        <end position="209"/>
    </location>
</feature>
<feature type="transmembrane region" description="Helical" evidence="8">
    <location>
        <begin position="79"/>
        <end position="98"/>
    </location>
</feature>
<gene>
    <name evidence="10" type="ORF">MOPEL_084_00160</name>
</gene>
<dbReference type="PANTHER" id="PTHR42920:SF5">
    <property type="entry name" value="EAMA DOMAIN-CONTAINING PROTEIN"/>
    <property type="match status" value="1"/>
</dbReference>
<keyword evidence="6 8" id="KW-0472">Membrane</keyword>
<comment type="subcellular location">
    <subcellularLocation>
        <location evidence="1">Cell membrane</location>
        <topology evidence="1">Multi-pass membrane protein</topology>
    </subcellularLocation>
</comment>
<protein>
    <recommendedName>
        <fullName evidence="9">EamA domain-containing protein</fullName>
    </recommendedName>
</protein>
<dbReference type="AlphaFoldDB" id="H5UT23"/>
<reference evidence="10 11" key="1">
    <citation type="submission" date="2012-02" db="EMBL/GenBank/DDBJ databases">
        <title>Whole genome shotgun sequence of Mobilicoccus pelagius NBRC 104925.</title>
        <authorList>
            <person name="Yoshida Y."/>
            <person name="Hosoyama A."/>
            <person name="Tsuchikane K."/>
            <person name="Katsumata H."/>
            <person name="Yamazaki S."/>
            <person name="Fujita N."/>
        </authorList>
    </citation>
    <scope>NUCLEOTIDE SEQUENCE [LARGE SCALE GENOMIC DNA]</scope>
    <source>
        <strain evidence="10 11">NBRC 104925</strain>
    </source>
</reference>
<dbReference type="Gene3D" id="1.10.3730.20">
    <property type="match status" value="1"/>
</dbReference>
<feature type="domain" description="EamA" evidence="9">
    <location>
        <begin position="6"/>
        <end position="151"/>
    </location>
</feature>